<dbReference type="EMBL" id="JAMZEC010000001">
    <property type="protein sequence ID" value="MCP2348424.1"/>
    <property type="molecule type" value="Genomic_DNA"/>
</dbReference>
<proteinExistence type="predicted"/>
<organism evidence="1 2">
    <name type="scientific">Nonomuraea roseoviolacea subsp. carminata</name>
    <dbReference type="NCBI Taxonomy" id="160689"/>
    <lineage>
        <taxon>Bacteria</taxon>
        <taxon>Bacillati</taxon>
        <taxon>Actinomycetota</taxon>
        <taxon>Actinomycetes</taxon>
        <taxon>Streptosporangiales</taxon>
        <taxon>Streptosporangiaceae</taxon>
        <taxon>Nonomuraea</taxon>
    </lineage>
</organism>
<dbReference type="Proteomes" id="UP001320766">
    <property type="component" value="Unassembled WGS sequence"/>
</dbReference>
<evidence type="ECO:0000313" key="1">
    <source>
        <dbReference type="EMBL" id="MCP2348424.1"/>
    </source>
</evidence>
<evidence type="ECO:0000313" key="2">
    <source>
        <dbReference type="Proteomes" id="UP001320766"/>
    </source>
</evidence>
<keyword evidence="2" id="KW-1185">Reference proteome</keyword>
<accession>A0ABT1K5Z1</accession>
<name>A0ABT1K5Z1_9ACTN</name>
<protein>
    <submittedName>
        <fullName evidence="1">Uncharacterized protein</fullName>
    </submittedName>
</protein>
<gene>
    <name evidence="1" type="ORF">HD595_004546</name>
</gene>
<dbReference type="RefSeq" id="WP_253772148.1">
    <property type="nucleotide sequence ID" value="NZ_BAAAVE010000006.1"/>
</dbReference>
<comment type="caution">
    <text evidence="1">The sequence shown here is derived from an EMBL/GenBank/DDBJ whole genome shotgun (WGS) entry which is preliminary data.</text>
</comment>
<sequence length="129" mass="13750">MPRSQTSHGEFGTVAWDTVSVPDRSATAAPKVFVGDLTSEELDEIGPDATPQQAAPESWTRDEYRAWMLQSGIIEVEGGLGIESFLDLAESVGLLEKRPNTAILEPVSKATIALCRVVPLLGDRGSGPS</sequence>
<reference evidence="1 2" key="1">
    <citation type="submission" date="2022-06" db="EMBL/GenBank/DDBJ databases">
        <title>Sequencing the genomes of 1000 actinobacteria strains.</title>
        <authorList>
            <person name="Klenk H.-P."/>
        </authorList>
    </citation>
    <scope>NUCLEOTIDE SEQUENCE [LARGE SCALE GENOMIC DNA]</scope>
    <source>
        <strain evidence="1 2">DSM 44170</strain>
    </source>
</reference>